<dbReference type="Proteomes" id="UP000295493">
    <property type="component" value="Unassembled WGS sequence"/>
</dbReference>
<sequence>MKRELRHWEVPTVPYFVQAGRRARRDRQATILPNGSKDMQIHARTPINCSALHLWIILRRVECFERWNPYVTIRCGSPDPGAIRYYFTNNPRSGLRAMLTGVATIDDPNMTLTLSFGTRKHFRFVETLSIVRTPSQHWLHHDLTGQGLGVKLMGRILTRRIEPLMLHADAMLEGFVTLSDVLAPKQGDVVRVGKGSKRQQAEKSNELN</sequence>
<comment type="caution">
    <text evidence="1">The sequence shown here is derived from an EMBL/GenBank/DDBJ whole genome shotgun (WGS) entry which is preliminary data.</text>
</comment>
<name>A0A4R6FCL9_9SPHN</name>
<evidence type="ECO:0000313" key="2">
    <source>
        <dbReference type="Proteomes" id="UP000295493"/>
    </source>
</evidence>
<dbReference type="AlphaFoldDB" id="A0A4R6FCL9"/>
<dbReference type="EMBL" id="SNWD01000021">
    <property type="protein sequence ID" value="TDN77985.1"/>
    <property type="molecule type" value="Genomic_DNA"/>
</dbReference>
<keyword evidence="2" id="KW-1185">Reference proteome</keyword>
<accession>A0A4R6FCL9</accession>
<protein>
    <recommendedName>
        <fullName evidence="3">Polyketide cyclase/dehydrase/lipid transport protein</fullName>
    </recommendedName>
</protein>
<dbReference type="RefSeq" id="WP_147395514.1">
    <property type="nucleotide sequence ID" value="NZ_SNWD01000021.1"/>
</dbReference>
<proteinExistence type="predicted"/>
<evidence type="ECO:0008006" key="3">
    <source>
        <dbReference type="Google" id="ProtNLM"/>
    </source>
</evidence>
<reference evidence="1 2" key="1">
    <citation type="submission" date="2019-03" db="EMBL/GenBank/DDBJ databases">
        <title>Genomic Encyclopedia of Type Strains, Phase IV (KMG-IV): sequencing the most valuable type-strain genomes for metagenomic binning, comparative biology and taxonomic classification.</title>
        <authorList>
            <person name="Goeker M."/>
        </authorList>
    </citation>
    <scope>NUCLEOTIDE SEQUENCE [LARGE SCALE GENOMIC DNA]</scope>
    <source>
        <strain evidence="1 2">DSM 25059</strain>
    </source>
</reference>
<organism evidence="1 2">
    <name type="scientific">Stakelama pacifica</name>
    <dbReference type="NCBI Taxonomy" id="517720"/>
    <lineage>
        <taxon>Bacteria</taxon>
        <taxon>Pseudomonadati</taxon>
        <taxon>Pseudomonadota</taxon>
        <taxon>Alphaproteobacteria</taxon>
        <taxon>Sphingomonadales</taxon>
        <taxon>Sphingomonadaceae</taxon>
        <taxon>Stakelama</taxon>
    </lineage>
</organism>
<gene>
    <name evidence="1" type="ORF">EV664_12117</name>
</gene>
<evidence type="ECO:0000313" key="1">
    <source>
        <dbReference type="EMBL" id="TDN77985.1"/>
    </source>
</evidence>